<dbReference type="EMBL" id="BJLB01000001">
    <property type="protein sequence ID" value="GEA37665.1"/>
    <property type="molecule type" value="Genomic_DNA"/>
</dbReference>
<evidence type="ECO:0000259" key="2">
    <source>
        <dbReference type="Pfam" id="PF13175"/>
    </source>
</evidence>
<dbReference type="InterPro" id="IPR041685">
    <property type="entry name" value="AAA_GajA/Old/RecF-like"/>
</dbReference>
<evidence type="ECO:0000313" key="5">
    <source>
        <dbReference type="Proteomes" id="UP000315200"/>
    </source>
</evidence>
<dbReference type="PANTHER" id="PTHR43581:SF2">
    <property type="entry name" value="EXCINUCLEASE ATPASE SUBUNIT"/>
    <property type="match status" value="1"/>
</dbReference>
<name>A0A829W5R7_9FIRM</name>
<gene>
    <name evidence="3" type="ORF">Ccl03g_33780</name>
    <name evidence="4" type="ORF">FOC47_26975</name>
</gene>
<dbReference type="SUPFAM" id="SSF52540">
    <property type="entry name" value="P-loop containing nucleoside triphosphate hydrolases"/>
    <property type="match status" value="1"/>
</dbReference>
<dbReference type="InterPro" id="IPR022532">
    <property type="entry name" value="DUF3696"/>
</dbReference>
<dbReference type="RefSeq" id="WP_002588806.1">
    <property type="nucleotide sequence ID" value="NZ_BJLB01000001.1"/>
</dbReference>
<evidence type="ECO:0000313" key="3">
    <source>
        <dbReference type="EMBL" id="GEA37665.1"/>
    </source>
</evidence>
<accession>A0A829W5R7</accession>
<evidence type="ECO:0000259" key="1">
    <source>
        <dbReference type="Pfam" id="PF12476"/>
    </source>
</evidence>
<reference evidence="3 5" key="1">
    <citation type="submission" date="2019-06" db="EMBL/GenBank/DDBJ databases">
        <title>Draft genome sequence of [Clostridium] clostridioforme NBRC 113352.</title>
        <authorList>
            <person name="Miura T."/>
            <person name="Furukawa M."/>
            <person name="Shimamura M."/>
            <person name="Ohyama Y."/>
            <person name="Yamazoe A."/>
            <person name="Kawasaki H."/>
        </authorList>
    </citation>
    <scope>NUCLEOTIDE SEQUENCE [LARGE SCALE GENOMIC DNA]</scope>
    <source>
        <strain evidence="3 5">NBRC 113352</strain>
    </source>
</reference>
<evidence type="ECO:0000313" key="6">
    <source>
        <dbReference type="Proteomes" id="UP000501069"/>
    </source>
</evidence>
<dbReference type="Proteomes" id="UP000315200">
    <property type="component" value="Unassembled WGS sequence"/>
</dbReference>
<protein>
    <submittedName>
        <fullName evidence="4">DUF3696 domain-containing protein</fullName>
    </submittedName>
</protein>
<dbReference type="AlphaFoldDB" id="A0A829W5R7"/>
<dbReference type="InterPro" id="IPR051396">
    <property type="entry name" value="Bact_Antivir_Def_Nuclease"/>
</dbReference>
<dbReference type="Proteomes" id="UP000501069">
    <property type="component" value="Chromosome"/>
</dbReference>
<reference evidence="4 6" key="2">
    <citation type="submission" date="2019-11" db="EMBL/GenBank/DDBJ databases">
        <title>FDA dAtabase for Regulatory Grade micrObial Sequences (FDA-ARGOS): Supporting development and validation of Infectious Disease Dx tests.</title>
        <authorList>
            <person name="Turner S."/>
            <person name="Byrd R."/>
            <person name="Tallon L."/>
            <person name="Sadzewicz L."/>
            <person name="Vavikolanu K."/>
            <person name="Mehta A."/>
            <person name="Aluvathingal J."/>
            <person name="Nadendla S."/>
            <person name="Myers T."/>
            <person name="Yan Y."/>
            <person name="Sichtig H."/>
        </authorList>
    </citation>
    <scope>NUCLEOTIDE SEQUENCE [LARGE SCALE GENOMIC DNA]</scope>
    <source>
        <strain evidence="4 6">FDAARGOS_739</strain>
    </source>
</reference>
<dbReference type="InterPro" id="IPR027417">
    <property type="entry name" value="P-loop_NTPase"/>
</dbReference>
<dbReference type="Gene3D" id="3.40.50.300">
    <property type="entry name" value="P-loop containing nucleotide triphosphate hydrolases"/>
    <property type="match status" value="1"/>
</dbReference>
<feature type="domain" description="DUF3696" evidence="1">
    <location>
        <begin position="450"/>
        <end position="493"/>
    </location>
</feature>
<dbReference type="EMBL" id="CP050964">
    <property type="protein sequence ID" value="QIX93865.1"/>
    <property type="molecule type" value="Genomic_DNA"/>
</dbReference>
<feature type="domain" description="Endonuclease GajA/Old nuclease/RecF-like AAA" evidence="2">
    <location>
        <begin position="3"/>
        <end position="431"/>
    </location>
</feature>
<evidence type="ECO:0000313" key="4">
    <source>
        <dbReference type="EMBL" id="QIX93865.1"/>
    </source>
</evidence>
<dbReference type="Pfam" id="PF12476">
    <property type="entry name" value="DUF3696"/>
    <property type="match status" value="1"/>
</dbReference>
<proteinExistence type="predicted"/>
<dbReference type="PANTHER" id="PTHR43581">
    <property type="entry name" value="ATP/GTP PHOSPHATASE"/>
    <property type="match status" value="1"/>
</dbReference>
<dbReference type="GeneID" id="57964849"/>
<dbReference type="Pfam" id="PF13175">
    <property type="entry name" value="AAA_15"/>
    <property type="match status" value="1"/>
</dbReference>
<sequence>MGMLKSISLENYKCFKDETTIDIAPLTVLCGANSSGKSSILKSLLTLKQSVQSNNSEDYLTLNGELADIGNFNDIMSRCSSNNISDTFEGLQLEDIKSKVISFENTFRINNYRNKNIGKYIPYQDAASYKELRRLYNKEHSPINSFEITLKLNISLPDDVADDSFSKFIYSNHLVKYKINIKLFDINNCEITRRSGVIEYENNILHYENIPTNNSISEKGHLKCKCSFSSLKINNIYSNFFEDYKSVLYNIMAISKIASNQFLGINYIAPLRNNPERDYFIKGNSNTVGIYGEFTPTIIAKNVNEDISTETFPPIFEDCFLKHDMESINFFHLLLQWTDYFNFGSLTLNGTNGHIDLKIGEQNIVDVGFGVSQVLPIIVQGLIMDKEQSLLLEQPEIHLHPKLQMRIADFFIAMAQSGRSLIIETHSDHIINRIVRRILEDNTNTINDLVHIYYLEKENKFEQTKITPIKIDSCRGIIDWPDGFFDQFPNEQEKIIRAGIEKRRYLREKI</sequence>
<organism evidence="3 5">
    <name type="scientific">Enterocloster clostridioformis</name>
    <dbReference type="NCBI Taxonomy" id="1531"/>
    <lineage>
        <taxon>Bacteria</taxon>
        <taxon>Bacillati</taxon>
        <taxon>Bacillota</taxon>
        <taxon>Clostridia</taxon>
        <taxon>Lachnospirales</taxon>
        <taxon>Lachnospiraceae</taxon>
        <taxon>Enterocloster</taxon>
    </lineage>
</organism>